<dbReference type="SUPFAM" id="SSF56112">
    <property type="entry name" value="Protein kinase-like (PK-like)"/>
    <property type="match status" value="1"/>
</dbReference>
<protein>
    <recommendedName>
        <fullName evidence="6">Protein kinase domain-containing protein</fullName>
    </recommendedName>
</protein>
<dbReference type="InterPro" id="IPR000719">
    <property type="entry name" value="Prot_kinase_dom"/>
</dbReference>
<dbReference type="Gramene" id="AUR62000360-RA">
    <property type="protein sequence ID" value="AUR62000360-RA:cds"/>
    <property type="gene ID" value="AUR62000360"/>
</dbReference>
<dbReference type="EnsemblPlants" id="AUR62000360-RA">
    <property type="protein sequence ID" value="AUR62000360-RA:cds"/>
    <property type="gene ID" value="AUR62000360"/>
</dbReference>
<dbReference type="Proteomes" id="UP000596660">
    <property type="component" value="Unplaced"/>
</dbReference>
<comment type="catalytic activity">
    <reaction evidence="4">
        <text>L-threonyl-[protein] + ATP = O-phospho-L-threonyl-[protein] + ADP + H(+)</text>
        <dbReference type="Rhea" id="RHEA:46608"/>
        <dbReference type="Rhea" id="RHEA-COMP:11060"/>
        <dbReference type="Rhea" id="RHEA-COMP:11605"/>
        <dbReference type="ChEBI" id="CHEBI:15378"/>
        <dbReference type="ChEBI" id="CHEBI:30013"/>
        <dbReference type="ChEBI" id="CHEBI:30616"/>
        <dbReference type="ChEBI" id="CHEBI:61977"/>
        <dbReference type="ChEBI" id="CHEBI:456216"/>
    </reaction>
</comment>
<accession>A0A803KMV4</accession>
<keyword evidence="5" id="KW-1133">Transmembrane helix</keyword>
<evidence type="ECO:0000313" key="8">
    <source>
        <dbReference type="Proteomes" id="UP000596660"/>
    </source>
</evidence>
<proteinExistence type="predicted"/>
<evidence type="ECO:0000256" key="3">
    <source>
        <dbReference type="ARBA" id="ARBA00047558"/>
    </source>
</evidence>
<evidence type="ECO:0000313" key="7">
    <source>
        <dbReference type="EnsemblPlants" id="AUR62000360-RA:cds"/>
    </source>
</evidence>
<evidence type="ECO:0000259" key="6">
    <source>
        <dbReference type="PROSITE" id="PS50011"/>
    </source>
</evidence>
<keyword evidence="1" id="KW-0547">Nucleotide-binding</keyword>
<reference evidence="7" key="2">
    <citation type="submission" date="2021-03" db="UniProtKB">
        <authorList>
            <consortium name="EnsemblPlants"/>
        </authorList>
    </citation>
    <scope>IDENTIFICATION</scope>
</reference>
<evidence type="ECO:0000256" key="2">
    <source>
        <dbReference type="ARBA" id="ARBA00022840"/>
    </source>
</evidence>
<dbReference type="PANTHER" id="PTHR27005:SF521">
    <property type="entry name" value="WALL-ASSOCIATED RECEPTOR KINASE-LIKE 6"/>
    <property type="match status" value="1"/>
</dbReference>
<keyword evidence="5" id="KW-0812">Transmembrane</keyword>
<dbReference type="Pfam" id="PF00069">
    <property type="entry name" value="Pkinase"/>
    <property type="match status" value="1"/>
</dbReference>
<evidence type="ECO:0000256" key="5">
    <source>
        <dbReference type="SAM" id="Phobius"/>
    </source>
</evidence>
<reference evidence="7" key="1">
    <citation type="journal article" date="2017" name="Nature">
        <title>The genome of Chenopodium quinoa.</title>
        <authorList>
            <person name="Jarvis D.E."/>
            <person name="Ho Y.S."/>
            <person name="Lightfoot D.J."/>
            <person name="Schmoeckel S.M."/>
            <person name="Li B."/>
            <person name="Borm T.J.A."/>
            <person name="Ohyanagi H."/>
            <person name="Mineta K."/>
            <person name="Michell C.T."/>
            <person name="Saber N."/>
            <person name="Kharbatia N.M."/>
            <person name="Rupper R.R."/>
            <person name="Sharp A.R."/>
            <person name="Dally N."/>
            <person name="Boughton B.A."/>
            <person name="Woo Y.H."/>
            <person name="Gao G."/>
            <person name="Schijlen E.G.W.M."/>
            <person name="Guo X."/>
            <person name="Momin A.A."/>
            <person name="Negrao S."/>
            <person name="Al-Babili S."/>
            <person name="Gehring C."/>
            <person name="Roessner U."/>
            <person name="Jung C."/>
            <person name="Murphy K."/>
            <person name="Arold S.T."/>
            <person name="Gojobori T."/>
            <person name="van der Linden C.G."/>
            <person name="van Loo E.N."/>
            <person name="Jellen E.N."/>
            <person name="Maughan P.J."/>
            <person name="Tester M."/>
        </authorList>
    </citation>
    <scope>NUCLEOTIDE SEQUENCE [LARGE SCALE GENOMIC DNA]</scope>
    <source>
        <strain evidence="7">cv. PI 614886</strain>
    </source>
</reference>
<comment type="catalytic activity">
    <reaction evidence="3">
        <text>L-seryl-[protein] + ATP = O-phospho-L-seryl-[protein] + ADP + H(+)</text>
        <dbReference type="Rhea" id="RHEA:17989"/>
        <dbReference type="Rhea" id="RHEA-COMP:9863"/>
        <dbReference type="Rhea" id="RHEA-COMP:11604"/>
        <dbReference type="ChEBI" id="CHEBI:15378"/>
        <dbReference type="ChEBI" id="CHEBI:29999"/>
        <dbReference type="ChEBI" id="CHEBI:30616"/>
        <dbReference type="ChEBI" id="CHEBI:83421"/>
        <dbReference type="ChEBI" id="CHEBI:456216"/>
    </reaction>
</comment>
<dbReference type="PROSITE" id="PS50011">
    <property type="entry name" value="PROTEIN_KINASE_DOM"/>
    <property type="match status" value="1"/>
</dbReference>
<dbReference type="GO" id="GO:0005524">
    <property type="term" value="F:ATP binding"/>
    <property type="evidence" value="ECO:0007669"/>
    <property type="project" value="UniProtKB-KW"/>
</dbReference>
<feature type="domain" description="Protein kinase" evidence="6">
    <location>
        <begin position="214"/>
        <end position="541"/>
    </location>
</feature>
<keyword evidence="8" id="KW-1185">Reference proteome</keyword>
<dbReference type="GO" id="GO:0007166">
    <property type="term" value="P:cell surface receptor signaling pathway"/>
    <property type="evidence" value="ECO:0007669"/>
    <property type="project" value="InterPro"/>
</dbReference>
<dbReference type="SMART" id="SM00220">
    <property type="entry name" value="S_TKc"/>
    <property type="match status" value="1"/>
</dbReference>
<evidence type="ECO:0000256" key="4">
    <source>
        <dbReference type="ARBA" id="ARBA00047951"/>
    </source>
</evidence>
<name>A0A803KMV4_CHEQI</name>
<organism evidence="7 8">
    <name type="scientific">Chenopodium quinoa</name>
    <name type="common">Quinoa</name>
    <dbReference type="NCBI Taxonomy" id="63459"/>
    <lineage>
        <taxon>Eukaryota</taxon>
        <taxon>Viridiplantae</taxon>
        <taxon>Streptophyta</taxon>
        <taxon>Embryophyta</taxon>
        <taxon>Tracheophyta</taxon>
        <taxon>Spermatophyta</taxon>
        <taxon>Magnoliopsida</taxon>
        <taxon>eudicotyledons</taxon>
        <taxon>Gunneridae</taxon>
        <taxon>Pentapetalae</taxon>
        <taxon>Caryophyllales</taxon>
        <taxon>Chenopodiaceae</taxon>
        <taxon>Chenopodioideae</taxon>
        <taxon>Atripliceae</taxon>
        <taxon>Chenopodium</taxon>
    </lineage>
</organism>
<dbReference type="PANTHER" id="PTHR27005">
    <property type="entry name" value="WALL-ASSOCIATED RECEPTOR KINASE-LIKE 21"/>
    <property type="match status" value="1"/>
</dbReference>
<dbReference type="GO" id="GO:0004674">
    <property type="term" value="F:protein serine/threonine kinase activity"/>
    <property type="evidence" value="ECO:0007669"/>
    <property type="project" value="TreeGrafter"/>
</dbReference>
<dbReference type="Gene3D" id="1.10.510.10">
    <property type="entry name" value="Transferase(Phosphotransferase) domain 1"/>
    <property type="match status" value="1"/>
</dbReference>
<dbReference type="AlphaFoldDB" id="A0A803KMV4"/>
<dbReference type="InterPro" id="IPR011009">
    <property type="entry name" value="Kinase-like_dom_sf"/>
</dbReference>
<dbReference type="GO" id="GO:0005886">
    <property type="term" value="C:plasma membrane"/>
    <property type="evidence" value="ECO:0007669"/>
    <property type="project" value="TreeGrafter"/>
</dbReference>
<dbReference type="PROSITE" id="PS00108">
    <property type="entry name" value="PROTEIN_KINASE_ST"/>
    <property type="match status" value="1"/>
</dbReference>
<evidence type="ECO:0000256" key="1">
    <source>
        <dbReference type="ARBA" id="ARBA00022741"/>
    </source>
</evidence>
<keyword evidence="5" id="KW-0472">Membrane</keyword>
<feature type="transmembrane region" description="Helical" evidence="5">
    <location>
        <begin position="277"/>
        <end position="303"/>
    </location>
</feature>
<sequence>MNPMTIICNTSFLPPKPFLPVHDLRFEVMDINWEGRYSDISPEFDDEMSRSQTLLVKNVFHNICRSDNGGITDSPVVQRVDLRGTPFLFSTQLNVFVAKGCGASLVLKNSSSDVVTGCASVCTNNISKNNMTNCNGVGCCQSMLSSSTDDIFYGNGEDGLDYYEIDMNHEALSNPQTCNVAAGLLDIRRVTEFSGSYSSFTTVLEWSGPFMSDNFDRNTFGFGSLTCSCSSNHPFEGCVGNPYLGCQLVRECQKCKHGCTLDMVGTTPQYVCKKHQLFNLASILGFSVSTGLVMLLLVCYWLYRLVKRIKEVRLKAKFFKRNGGLLLQQQISSRNGIVDKTRIFGFCELEKATNNFSEDRILGQGGQESASALSYLHSSSSAPIYHRDVKSSNILLDEKYRAKVSDFGTSRAITIEETHVTTCVQGTYGYLDPEYFQSNQFTEKSDLYSFGVVLVELITGKKPIYPNKSGGYISLATEFLFLMENSCVSDIFDPSLSEEAKEEELTAVANLAKQCLNMNGKQRPSMKEVALLLDGIRSPYVSKPTKPEYLKSDCEVMECSSPFSRGTSFSDNSPCTSLSIEALPLMAGN</sequence>
<dbReference type="FunFam" id="1.10.510.10:FF:000084">
    <property type="entry name" value="Wall-associated receptor kinase 2"/>
    <property type="match status" value="1"/>
</dbReference>
<dbReference type="InterPro" id="IPR045274">
    <property type="entry name" value="WAK-like"/>
</dbReference>
<keyword evidence="2" id="KW-0067">ATP-binding</keyword>
<dbReference type="InterPro" id="IPR008271">
    <property type="entry name" value="Ser/Thr_kinase_AS"/>
</dbReference>